<comment type="caution">
    <text evidence="4">The sequence shown here is derived from an EMBL/GenBank/DDBJ whole genome shotgun (WGS) entry which is preliminary data.</text>
</comment>
<reference evidence="4 5" key="1">
    <citation type="submission" date="2019-08" db="EMBL/GenBank/DDBJ databases">
        <title>Bacillus genomes from the desert of Cuatro Cienegas, Coahuila.</title>
        <authorList>
            <person name="Olmedo-Alvarez G."/>
        </authorList>
    </citation>
    <scope>NUCLEOTIDE SEQUENCE [LARGE SCALE GENOMIC DNA]</scope>
    <source>
        <strain evidence="4 5">CH446_14T</strain>
    </source>
</reference>
<evidence type="ECO:0000313" key="5">
    <source>
        <dbReference type="Proteomes" id="UP000322139"/>
    </source>
</evidence>
<evidence type="ECO:0000256" key="1">
    <source>
        <dbReference type="ARBA" id="ARBA00009108"/>
    </source>
</evidence>
<keyword evidence="2" id="KW-0175">Coiled coil</keyword>
<dbReference type="Gene3D" id="3.30.70.1880">
    <property type="entry name" value="Protein of unknown function DUF881"/>
    <property type="match status" value="1"/>
</dbReference>
<evidence type="ECO:0000256" key="2">
    <source>
        <dbReference type="SAM" id="Coils"/>
    </source>
</evidence>
<organism evidence="4 5">
    <name type="scientific">Bacillus infantis</name>
    <dbReference type="NCBI Taxonomy" id="324767"/>
    <lineage>
        <taxon>Bacteria</taxon>
        <taxon>Bacillati</taxon>
        <taxon>Bacillota</taxon>
        <taxon>Bacilli</taxon>
        <taxon>Bacillales</taxon>
        <taxon>Bacillaceae</taxon>
        <taxon>Bacillus</taxon>
    </lineage>
</organism>
<dbReference type="EMBL" id="VTER01000003">
    <property type="protein sequence ID" value="TYS50443.1"/>
    <property type="molecule type" value="Genomic_DNA"/>
</dbReference>
<feature type="coiled-coil region" evidence="2">
    <location>
        <begin position="59"/>
        <end position="91"/>
    </location>
</feature>
<keyword evidence="3" id="KW-0812">Transmembrane</keyword>
<evidence type="ECO:0000313" key="4">
    <source>
        <dbReference type="EMBL" id="TYS50443.1"/>
    </source>
</evidence>
<comment type="similarity">
    <text evidence="1">Belongs to the UPF0749 family.</text>
</comment>
<gene>
    <name evidence="4" type="ORF">FZD51_05425</name>
</gene>
<dbReference type="Proteomes" id="UP000322139">
    <property type="component" value="Unassembled WGS sequence"/>
</dbReference>
<evidence type="ECO:0000256" key="3">
    <source>
        <dbReference type="SAM" id="Phobius"/>
    </source>
</evidence>
<dbReference type="PANTHER" id="PTHR37313">
    <property type="entry name" value="UPF0749 PROTEIN RV1825"/>
    <property type="match status" value="1"/>
</dbReference>
<dbReference type="RefSeq" id="WP_148974241.1">
    <property type="nucleotide sequence ID" value="NZ_CP160000.1"/>
</dbReference>
<dbReference type="InterPro" id="IPR010273">
    <property type="entry name" value="DUF881"/>
</dbReference>
<sequence>MKRNQIISFTVISAVIGFMIAVQFQSVKEPVVRDTRDTWQLREDLRKEQEIQLRLIREIRSNELKLAQYENKREQSKEQVLKETLGELKEEAGLTEVKGPGVTILIEPAVEEALLGNAPGDVSPDLLKRLVNELNMHDAEQISIDGHRIINTTVIRDINGETKIDGHAVSSLPIEVRAAAEDMQSAQKLYNQMQVSKSAEEFFVENLRVTILKPKENIVIPAYQDTIRVKNMEPAESEKGGSS</sequence>
<accession>A0A5D4RG45</accession>
<feature type="transmembrane region" description="Helical" evidence="3">
    <location>
        <begin position="6"/>
        <end position="24"/>
    </location>
</feature>
<dbReference type="Pfam" id="PF05949">
    <property type="entry name" value="DUF881"/>
    <property type="match status" value="1"/>
</dbReference>
<dbReference type="PANTHER" id="PTHR37313:SF2">
    <property type="entry name" value="UPF0749 PROTEIN YLXX"/>
    <property type="match status" value="1"/>
</dbReference>
<dbReference type="GeneID" id="97349029"/>
<keyword evidence="3" id="KW-0472">Membrane</keyword>
<proteinExistence type="inferred from homology"/>
<protein>
    <submittedName>
        <fullName evidence="4">DUF881 domain-containing protein</fullName>
    </submittedName>
</protein>
<dbReference type="AlphaFoldDB" id="A0A5D4RG45"/>
<keyword evidence="3" id="KW-1133">Transmembrane helix</keyword>
<name>A0A5D4RG45_9BACI</name>